<comment type="caution">
    <text evidence="2">The sequence shown here is derived from an EMBL/GenBank/DDBJ whole genome shotgun (WGS) entry which is preliminary data.</text>
</comment>
<keyword evidence="3" id="KW-1185">Reference proteome</keyword>
<sequence>MAPEAPVVLSESVTLFVRVAAVRPVSPAVGFPTVVFPAVVFPAVVFPAVVLPVGSVWRGASSLEGPSPGDAACA</sequence>
<keyword evidence="1" id="KW-0472">Membrane</keyword>
<reference evidence="3" key="1">
    <citation type="journal article" date="2019" name="Int. J. Syst. Evol. Microbiol.">
        <title>The Global Catalogue of Microorganisms (GCM) 10K type strain sequencing project: providing services to taxonomists for standard genome sequencing and annotation.</title>
        <authorList>
            <consortium name="The Broad Institute Genomics Platform"/>
            <consortium name="The Broad Institute Genome Sequencing Center for Infectious Disease"/>
            <person name="Wu L."/>
            <person name="Ma J."/>
        </authorList>
    </citation>
    <scope>NUCLEOTIDE SEQUENCE [LARGE SCALE GENOMIC DNA]</scope>
    <source>
        <strain evidence="3">JCM 16924</strain>
    </source>
</reference>
<evidence type="ECO:0000313" key="3">
    <source>
        <dbReference type="Proteomes" id="UP001500456"/>
    </source>
</evidence>
<evidence type="ECO:0000313" key="2">
    <source>
        <dbReference type="EMBL" id="GAA3981643.1"/>
    </source>
</evidence>
<accession>A0ABP7QFE5</accession>
<feature type="transmembrane region" description="Helical" evidence="1">
    <location>
        <begin position="34"/>
        <end position="57"/>
    </location>
</feature>
<evidence type="ECO:0000256" key="1">
    <source>
        <dbReference type="SAM" id="Phobius"/>
    </source>
</evidence>
<keyword evidence="1" id="KW-1133">Transmembrane helix</keyword>
<gene>
    <name evidence="2" type="ORF">GCM10022232_12320</name>
</gene>
<organism evidence="2 3">
    <name type="scientific">Streptomyces plumbiresistens</name>
    <dbReference type="NCBI Taxonomy" id="511811"/>
    <lineage>
        <taxon>Bacteria</taxon>
        <taxon>Bacillati</taxon>
        <taxon>Actinomycetota</taxon>
        <taxon>Actinomycetes</taxon>
        <taxon>Kitasatosporales</taxon>
        <taxon>Streptomycetaceae</taxon>
        <taxon>Streptomyces</taxon>
    </lineage>
</organism>
<proteinExistence type="predicted"/>
<keyword evidence="1" id="KW-0812">Transmembrane</keyword>
<protein>
    <submittedName>
        <fullName evidence="2">Uncharacterized protein</fullName>
    </submittedName>
</protein>
<name>A0ABP7QFE5_9ACTN</name>
<dbReference type="EMBL" id="BAAAZX010000002">
    <property type="protein sequence ID" value="GAA3981643.1"/>
    <property type="molecule type" value="Genomic_DNA"/>
</dbReference>
<dbReference type="Proteomes" id="UP001500456">
    <property type="component" value="Unassembled WGS sequence"/>
</dbReference>